<dbReference type="AlphaFoldDB" id="A0A6V8MF15"/>
<dbReference type="EMBL" id="BLXX01000002">
    <property type="protein sequence ID" value="GFO58581.1"/>
    <property type="molecule type" value="Genomic_DNA"/>
</dbReference>
<evidence type="ECO:0000313" key="2">
    <source>
        <dbReference type="Proteomes" id="UP000556026"/>
    </source>
</evidence>
<proteinExistence type="predicted"/>
<name>A0A6V8MF15_9BACT</name>
<evidence type="ECO:0000313" key="1">
    <source>
        <dbReference type="EMBL" id="GFO58581.1"/>
    </source>
</evidence>
<comment type="caution">
    <text evidence="1">The sequence shown here is derived from an EMBL/GenBank/DDBJ whole genome shotgun (WGS) entry which is preliminary data.</text>
</comment>
<organism evidence="1 2">
    <name type="scientific">Geomonas silvestris</name>
    <dbReference type="NCBI Taxonomy" id="2740184"/>
    <lineage>
        <taxon>Bacteria</taxon>
        <taxon>Pseudomonadati</taxon>
        <taxon>Thermodesulfobacteriota</taxon>
        <taxon>Desulfuromonadia</taxon>
        <taxon>Geobacterales</taxon>
        <taxon>Geobacteraceae</taxon>
        <taxon>Geomonas</taxon>
    </lineage>
</organism>
<reference evidence="2" key="1">
    <citation type="submission" date="2020-06" db="EMBL/GenBank/DDBJ databases">
        <title>Draft genomic sequence of Geomonas sp. Red330.</title>
        <authorList>
            <person name="Itoh H."/>
            <person name="Zhenxing X."/>
            <person name="Ushijima N."/>
            <person name="Masuda Y."/>
            <person name="Shiratori Y."/>
            <person name="Senoo K."/>
        </authorList>
    </citation>
    <scope>NUCLEOTIDE SEQUENCE [LARGE SCALE GENOMIC DNA]</scope>
    <source>
        <strain evidence="2">Red330</strain>
    </source>
</reference>
<keyword evidence="2" id="KW-1185">Reference proteome</keyword>
<accession>A0A6V8MF15</accession>
<sequence length="201" mass="21725">MAVNHSLTTQKKAKAAHHWDVLAEDIAQQTKLALSDPKKPFPKKPIYIRPGGDSAFDTAFRNFLITRLVNQGVPVTAEPREALAISYDTQLVRHDSNRYTHIPGTLTTLAAGVWVIRDLAAGAAADAAPATLGLTALADYALGHYAGGATHTELIVTTTILDHASYLFRKSDIYYLEDEDTGLYSSAAPSRPVKELGVVAR</sequence>
<protein>
    <submittedName>
        <fullName evidence="1">Uncharacterized protein</fullName>
    </submittedName>
</protein>
<dbReference type="Proteomes" id="UP000556026">
    <property type="component" value="Unassembled WGS sequence"/>
</dbReference>
<gene>
    <name evidence="1" type="ORF">GMST_09060</name>
</gene>